<evidence type="ECO:0000313" key="1">
    <source>
        <dbReference type="EMBL" id="RUS78769.1"/>
    </source>
</evidence>
<dbReference type="SUPFAM" id="SSF82671">
    <property type="entry name" value="SEA domain"/>
    <property type="match status" value="1"/>
</dbReference>
<organism evidence="1 2">
    <name type="scientific">Elysia chlorotica</name>
    <name type="common">Eastern emerald elysia</name>
    <name type="synonym">Sea slug</name>
    <dbReference type="NCBI Taxonomy" id="188477"/>
    <lineage>
        <taxon>Eukaryota</taxon>
        <taxon>Metazoa</taxon>
        <taxon>Spiralia</taxon>
        <taxon>Lophotrochozoa</taxon>
        <taxon>Mollusca</taxon>
        <taxon>Gastropoda</taxon>
        <taxon>Heterobranchia</taxon>
        <taxon>Euthyneura</taxon>
        <taxon>Panpulmonata</taxon>
        <taxon>Sacoglossa</taxon>
        <taxon>Placobranchoidea</taxon>
        <taxon>Plakobranchidae</taxon>
        <taxon>Elysia</taxon>
    </lineage>
</organism>
<dbReference type="AlphaFoldDB" id="A0A3S0ZH38"/>
<reference evidence="1 2" key="1">
    <citation type="submission" date="2019-01" db="EMBL/GenBank/DDBJ databases">
        <title>A draft genome assembly of the solar-powered sea slug Elysia chlorotica.</title>
        <authorList>
            <person name="Cai H."/>
            <person name="Li Q."/>
            <person name="Fang X."/>
            <person name="Li J."/>
            <person name="Curtis N.E."/>
            <person name="Altenburger A."/>
            <person name="Shibata T."/>
            <person name="Feng M."/>
            <person name="Maeda T."/>
            <person name="Schwartz J.A."/>
            <person name="Shigenobu S."/>
            <person name="Lundholm N."/>
            <person name="Nishiyama T."/>
            <person name="Yang H."/>
            <person name="Hasebe M."/>
            <person name="Li S."/>
            <person name="Pierce S.K."/>
            <person name="Wang J."/>
        </authorList>
    </citation>
    <scope>NUCLEOTIDE SEQUENCE [LARGE SCALE GENOMIC DNA]</scope>
    <source>
        <strain evidence="1">EC2010</strain>
        <tissue evidence="1">Whole organism of an adult</tissue>
    </source>
</reference>
<name>A0A3S0ZH38_ELYCH</name>
<dbReference type="Proteomes" id="UP000271974">
    <property type="component" value="Unassembled WGS sequence"/>
</dbReference>
<dbReference type="InterPro" id="IPR036364">
    <property type="entry name" value="SEA_dom_sf"/>
</dbReference>
<feature type="non-terminal residue" evidence="1">
    <location>
        <position position="121"/>
    </location>
</feature>
<accession>A0A3S0ZH38</accession>
<proteinExistence type="predicted"/>
<sequence>SKTLKDGKNIEDRQIIIAIGFNETYTTALENSTSQEFLQLSTKICTKIRTLQDMPADTECEVLNFKSGSVYAFIRLTFPNVDESTASNTIDVFLETIKTKVDSGNLGDLKLLVQQRVCVLT</sequence>
<protein>
    <recommendedName>
        <fullName evidence="3">SEA domain-containing protein</fullName>
    </recommendedName>
</protein>
<gene>
    <name evidence="1" type="ORF">EGW08_013453</name>
</gene>
<evidence type="ECO:0008006" key="3">
    <source>
        <dbReference type="Google" id="ProtNLM"/>
    </source>
</evidence>
<evidence type="ECO:0000313" key="2">
    <source>
        <dbReference type="Proteomes" id="UP000271974"/>
    </source>
</evidence>
<feature type="non-terminal residue" evidence="1">
    <location>
        <position position="1"/>
    </location>
</feature>
<keyword evidence="2" id="KW-1185">Reference proteome</keyword>
<dbReference type="EMBL" id="RQTK01000490">
    <property type="protein sequence ID" value="RUS78769.1"/>
    <property type="molecule type" value="Genomic_DNA"/>
</dbReference>
<comment type="caution">
    <text evidence="1">The sequence shown here is derived from an EMBL/GenBank/DDBJ whole genome shotgun (WGS) entry which is preliminary data.</text>
</comment>
<dbReference type="OrthoDB" id="10058505at2759"/>